<evidence type="ECO:0000256" key="1">
    <source>
        <dbReference type="ARBA" id="ARBA00038310"/>
    </source>
</evidence>
<dbReference type="AlphaFoldDB" id="A0A7S4B6R1"/>
<dbReference type="Gene3D" id="3.20.20.140">
    <property type="entry name" value="Metal-dependent hydrolases"/>
    <property type="match status" value="1"/>
</dbReference>
<evidence type="ECO:0000313" key="3">
    <source>
        <dbReference type="EMBL" id="CAE0756120.1"/>
    </source>
</evidence>
<comment type="similarity">
    <text evidence="1">Belongs to the metallo-dependent hydrolases superfamily.</text>
</comment>
<dbReference type="EMBL" id="HBIZ01014264">
    <property type="protein sequence ID" value="CAE0756120.1"/>
    <property type="molecule type" value="Transcribed_RNA"/>
</dbReference>
<dbReference type="InterPro" id="IPR006680">
    <property type="entry name" value="Amidohydro-rel"/>
</dbReference>
<proteinExistence type="inferred from homology"/>
<dbReference type="GO" id="GO:0016787">
    <property type="term" value="F:hydrolase activity"/>
    <property type="evidence" value="ECO:0007669"/>
    <property type="project" value="InterPro"/>
</dbReference>
<dbReference type="PANTHER" id="PTHR43569">
    <property type="entry name" value="AMIDOHYDROLASE"/>
    <property type="match status" value="1"/>
</dbReference>
<evidence type="ECO:0000259" key="2">
    <source>
        <dbReference type="Pfam" id="PF04909"/>
    </source>
</evidence>
<name>A0A7S4B6R1_CHRCT</name>
<dbReference type="InterPro" id="IPR032466">
    <property type="entry name" value="Metal_Hydrolase"/>
</dbReference>
<feature type="domain" description="Amidohydrolase-related" evidence="2">
    <location>
        <begin position="7"/>
        <end position="326"/>
    </location>
</feature>
<accession>A0A7S4B6R1</accession>
<reference evidence="3" key="1">
    <citation type="submission" date="2021-01" db="EMBL/GenBank/DDBJ databases">
        <authorList>
            <person name="Corre E."/>
            <person name="Pelletier E."/>
            <person name="Niang G."/>
            <person name="Scheremetjew M."/>
            <person name="Finn R."/>
            <person name="Kale V."/>
            <person name="Holt S."/>
            <person name="Cochrane G."/>
            <person name="Meng A."/>
            <person name="Brown T."/>
            <person name="Cohen L."/>
        </authorList>
    </citation>
    <scope>NUCLEOTIDE SEQUENCE</scope>
    <source>
        <strain evidence="3">CCMP645</strain>
    </source>
</reference>
<organism evidence="3">
    <name type="scientific">Chrysotila carterae</name>
    <name type="common">Marine alga</name>
    <name type="synonym">Syracosphaera carterae</name>
    <dbReference type="NCBI Taxonomy" id="13221"/>
    <lineage>
        <taxon>Eukaryota</taxon>
        <taxon>Haptista</taxon>
        <taxon>Haptophyta</taxon>
        <taxon>Prymnesiophyceae</taxon>
        <taxon>Isochrysidales</taxon>
        <taxon>Isochrysidaceae</taxon>
        <taxon>Chrysotila</taxon>
    </lineage>
</organism>
<sequence length="326" mass="36195">MLPTTIIDPHHHFYDSVSNPTLHVTLCKFMGSDVLTYQPEQYSKDVGDTLNIIKTVHVECLPDSGAEEAAWVDACASNGRCNVHAIVASCDPAREDLEQTLAVICASSGRVRGIRWILNYDGALQPGEEAIASRATWPRVNADYLRDEQAASKLERMLALLAKHDLSFDLQCNPAQLKSAAAIFARHPQVRLVLDHLGHPRYLGGDSEDEAKIFEWKEGMRALAELPQVHVKLSMLGYAVPGWHMDTRKAELAKSLVRWVISTFGSNRCMFATNWPVDGFGDGGHSSSNGLDIPTLYAHFAEWVADLPEADRQALFHKTAEAFYRI</sequence>
<dbReference type="InterPro" id="IPR052350">
    <property type="entry name" value="Metallo-dep_Lactonases"/>
</dbReference>
<gene>
    <name evidence="3" type="ORF">PCAR00345_LOCUS8714</name>
</gene>
<dbReference type="PANTHER" id="PTHR43569:SF2">
    <property type="entry name" value="AMIDOHYDROLASE-RELATED DOMAIN-CONTAINING PROTEIN"/>
    <property type="match status" value="1"/>
</dbReference>
<protein>
    <recommendedName>
        <fullName evidence="2">Amidohydrolase-related domain-containing protein</fullName>
    </recommendedName>
</protein>
<dbReference type="Pfam" id="PF04909">
    <property type="entry name" value="Amidohydro_2"/>
    <property type="match status" value="1"/>
</dbReference>
<dbReference type="SUPFAM" id="SSF51556">
    <property type="entry name" value="Metallo-dependent hydrolases"/>
    <property type="match status" value="1"/>
</dbReference>